<dbReference type="Proteomes" id="UP000789920">
    <property type="component" value="Unassembled WGS sequence"/>
</dbReference>
<dbReference type="EMBL" id="CAJVQC010020576">
    <property type="protein sequence ID" value="CAG8708972.1"/>
    <property type="molecule type" value="Genomic_DNA"/>
</dbReference>
<sequence length="41" mass="5036">MAPEFPWPRIERLYSNVMSTTKFIEYGWIHFNWDFNVEGLL</sequence>
<feature type="non-terminal residue" evidence="1">
    <location>
        <position position="41"/>
    </location>
</feature>
<accession>A0ACA9PM34</accession>
<organism evidence="1 2">
    <name type="scientific">Racocetra persica</name>
    <dbReference type="NCBI Taxonomy" id="160502"/>
    <lineage>
        <taxon>Eukaryota</taxon>
        <taxon>Fungi</taxon>
        <taxon>Fungi incertae sedis</taxon>
        <taxon>Mucoromycota</taxon>
        <taxon>Glomeromycotina</taxon>
        <taxon>Glomeromycetes</taxon>
        <taxon>Diversisporales</taxon>
        <taxon>Gigasporaceae</taxon>
        <taxon>Racocetra</taxon>
    </lineage>
</organism>
<evidence type="ECO:0000313" key="1">
    <source>
        <dbReference type="EMBL" id="CAG8708972.1"/>
    </source>
</evidence>
<reference evidence="1" key="1">
    <citation type="submission" date="2021-06" db="EMBL/GenBank/DDBJ databases">
        <authorList>
            <person name="Kallberg Y."/>
            <person name="Tangrot J."/>
            <person name="Rosling A."/>
        </authorList>
    </citation>
    <scope>NUCLEOTIDE SEQUENCE</scope>
    <source>
        <strain evidence="1">MA461A</strain>
    </source>
</reference>
<proteinExistence type="predicted"/>
<evidence type="ECO:0000313" key="2">
    <source>
        <dbReference type="Proteomes" id="UP000789920"/>
    </source>
</evidence>
<comment type="caution">
    <text evidence="1">The sequence shown here is derived from an EMBL/GenBank/DDBJ whole genome shotgun (WGS) entry which is preliminary data.</text>
</comment>
<keyword evidence="2" id="KW-1185">Reference proteome</keyword>
<protein>
    <submittedName>
        <fullName evidence="1">27843_t:CDS:1</fullName>
    </submittedName>
</protein>
<gene>
    <name evidence="1" type="ORF">RPERSI_LOCUS10409</name>
</gene>
<name>A0ACA9PM34_9GLOM</name>